<organism evidence="4 5">
    <name type="scientific">Paradesertivirga mongoliensis</name>
    <dbReference type="NCBI Taxonomy" id="2100740"/>
    <lineage>
        <taxon>Bacteria</taxon>
        <taxon>Pseudomonadati</taxon>
        <taxon>Bacteroidota</taxon>
        <taxon>Sphingobacteriia</taxon>
        <taxon>Sphingobacteriales</taxon>
        <taxon>Sphingobacteriaceae</taxon>
        <taxon>Paradesertivirga</taxon>
    </lineage>
</organism>
<dbReference type="InterPro" id="IPR012338">
    <property type="entry name" value="Beta-lactam/transpept-like"/>
</dbReference>
<gene>
    <name evidence="4" type="ORF">ACFSJU_13705</name>
</gene>
<keyword evidence="5" id="KW-1185">Reference proteome</keyword>
<sequence>MKGNLKIKKLRFQNLYTATILLLAIILGSFNHRVKEESIVAELSGHAEFQRAAVLLNNHSQILPFKDLAYRKVASVNTGYAYSAEFNNMLRNYAPIRTFSFGGLTKNDLAAFSTIILQVTAETAYTPELLNFIQENQKTKEIIIAGFGNSTALQRFDAFNFPILWNPSQTASAAVYSAQVVFGGIAIQNRLTQNISPKFPAGSGYSTSKIRLKYSVPEEVGLQSSKLNRIDDIVEEAIRERATPSAVVMVVKDGHVIFNKAYGTHTYGDDIETKVNDIYDVASVTKVAATTVAAMKLYEQQKLNLDYGIGTYLPEARNTNKSHIPVREVMLHEAGFVNLDFAGGLRSTDRSSDSSFFYPVKVADNYYVRRNYYEDVMLPKMLRTPLPTRGKYVYSDISMYMMKEIIEHQAKKPLDKVVIDEFYKPLGMATAGFNPRRRFDKDKIVPTERDTYFRKTLLHGYVHDSGASLVDGVSGHAGLFASANDLAILNQMLLNGGTYGGVQYFKPETVELFTKKQSDVSRRGYGFDRGNGVSYPSKLASPETYGHTGYTGTCVWVDPKHKLVYVFLSNRVYPSASSKLNSMRIRPRIQDAIYSAIAEGDGHLATAAN</sequence>
<name>A0ABW4ZN83_9SPHI</name>
<proteinExistence type="predicted"/>
<keyword evidence="1 4" id="KW-0378">Hydrolase</keyword>
<dbReference type="InterPro" id="IPR001466">
    <property type="entry name" value="Beta-lactam-related"/>
</dbReference>
<protein>
    <submittedName>
        <fullName evidence="4">Serine hydrolase domain-containing protein</fullName>
        <ecNumber evidence="4">3.-.-.-</ecNumber>
    </submittedName>
</protein>
<dbReference type="RefSeq" id="WP_255900837.1">
    <property type="nucleotide sequence ID" value="NZ_JAFMZO010000002.1"/>
</dbReference>
<dbReference type="Proteomes" id="UP001597387">
    <property type="component" value="Unassembled WGS sequence"/>
</dbReference>
<reference evidence="5" key="1">
    <citation type="journal article" date="2019" name="Int. J. Syst. Evol. Microbiol.">
        <title>The Global Catalogue of Microorganisms (GCM) 10K type strain sequencing project: providing services to taxonomists for standard genome sequencing and annotation.</title>
        <authorList>
            <consortium name="The Broad Institute Genomics Platform"/>
            <consortium name="The Broad Institute Genome Sequencing Center for Infectious Disease"/>
            <person name="Wu L."/>
            <person name="Ma J."/>
        </authorList>
    </citation>
    <scope>NUCLEOTIDE SEQUENCE [LARGE SCALE GENOMIC DNA]</scope>
    <source>
        <strain evidence="5">KCTC 42217</strain>
    </source>
</reference>
<accession>A0ABW4ZN83</accession>
<keyword evidence="2" id="KW-0812">Transmembrane</keyword>
<keyword evidence="2" id="KW-1133">Transmembrane helix</keyword>
<dbReference type="Pfam" id="PF00144">
    <property type="entry name" value="Beta-lactamase"/>
    <property type="match status" value="1"/>
</dbReference>
<keyword evidence="2" id="KW-0472">Membrane</keyword>
<dbReference type="PANTHER" id="PTHR43283:SF11">
    <property type="entry name" value="BETA-LACTAMASE-RELATED DOMAIN-CONTAINING PROTEIN"/>
    <property type="match status" value="1"/>
</dbReference>
<dbReference type="EMBL" id="JBHUHZ010000002">
    <property type="protein sequence ID" value="MFD2163458.1"/>
    <property type="molecule type" value="Genomic_DNA"/>
</dbReference>
<comment type="caution">
    <text evidence="4">The sequence shown here is derived from an EMBL/GenBank/DDBJ whole genome shotgun (WGS) entry which is preliminary data.</text>
</comment>
<evidence type="ECO:0000256" key="2">
    <source>
        <dbReference type="SAM" id="Phobius"/>
    </source>
</evidence>
<dbReference type="InterPro" id="IPR050789">
    <property type="entry name" value="Diverse_Enzym_Activities"/>
</dbReference>
<evidence type="ECO:0000256" key="1">
    <source>
        <dbReference type="ARBA" id="ARBA00022801"/>
    </source>
</evidence>
<feature type="transmembrane region" description="Helical" evidence="2">
    <location>
        <begin position="12"/>
        <end position="30"/>
    </location>
</feature>
<dbReference type="SUPFAM" id="SSF56601">
    <property type="entry name" value="beta-lactamase/transpeptidase-like"/>
    <property type="match status" value="1"/>
</dbReference>
<dbReference type="GO" id="GO:0016787">
    <property type="term" value="F:hydrolase activity"/>
    <property type="evidence" value="ECO:0007669"/>
    <property type="project" value="UniProtKB-KW"/>
</dbReference>
<dbReference type="Gene3D" id="3.40.710.10">
    <property type="entry name" value="DD-peptidase/beta-lactamase superfamily"/>
    <property type="match status" value="1"/>
</dbReference>
<dbReference type="EC" id="3.-.-.-" evidence="4"/>
<evidence type="ECO:0000313" key="5">
    <source>
        <dbReference type="Proteomes" id="UP001597387"/>
    </source>
</evidence>
<dbReference type="PANTHER" id="PTHR43283">
    <property type="entry name" value="BETA-LACTAMASE-RELATED"/>
    <property type="match status" value="1"/>
</dbReference>
<evidence type="ECO:0000313" key="4">
    <source>
        <dbReference type="EMBL" id="MFD2163458.1"/>
    </source>
</evidence>
<feature type="domain" description="Beta-lactamase-related" evidence="3">
    <location>
        <begin position="230"/>
        <end position="584"/>
    </location>
</feature>
<evidence type="ECO:0000259" key="3">
    <source>
        <dbReference type="Pfam" id="PF00144"/>
    </source>
</evidence>